<protein>
    <submittedName>
        <fullName evidence="4">Chlorite dismutase family protein</fullName>
    </submittedName>
</protein>
<reference evidence="4" key="1">
    <citation type="submission" date="2021-08" db="EMBL/GenBank/DDBJ databases">
        <authorList>
            <person name="Zhang H."/>
            <person name="Xu M."/>
            <person name="Yu Z."/>
            <person name="Yang L."/>
            <person name="Cai Y."/>
        </authorList>
    </citation>
    <scope>NUCLEOTIDE SEQUENCE</scope>
    <source>
        <strain evidence="4">CHL1</strain>
    </source>
</reference>
<dbReference type="EMBL" id="CP081869">
    <property type="protein sequence ID" value="QZO02106.1"/>
    <property type="molecule type" value="Genomic_DNA"/>
</dbReference>
<dbReference type="RefSeq" id="WP_261405493.1">
    <property type="nucleotide sequence ID" value="NZ_CP081869.1"/>
</dbReference>
<evidence type="ECO:0000313" key="4">
    <source>
        <dbReference type="EMBL" id="QZO02106.1"/>
    </source>
</evidence>
<evidence type="ECO:0000256" key="1">
    <source>
        <dbReference type="ARBA" id="ARBA00022617"/>
    </source>
</evidence>
<keyword evidence="3" id="KW-0408">Iron</keyword>
<dbReference type="Gene3D" id="3.30.70.3420">
    <property type="match status" value="1"/>
</dbReference>
<dbReference type="KEGG" id="cmet:K6K41_13045"/>
<keyword evidence="1" id="KW-0349">Heme</keyword>
<proteinExistence type="predicted"/>
<evidence type="ECO:0000313" key="5">
    <source>
        <dbReference type="Proteomes" id="UP000825701"/>
    </source>
</evidence>
<dbReference type="AlphaFoldDB" id="A0A9E6RII8"/>
<dbReference type="GO" id="GO:0016491">
    <property type="term" value="F:oxidoreductase activity"/>
    <property type="evidence" value="ECO:0007669"/>
    <property type="project" value="InterPro"/>
</dbReference>
<accession>A0A9E6RII8</accession>
<organism evidence="4 5">
    <name type="scientific">Chenggangzhangella methanolivorans</name>
    <dbReference type="NCBI Taxonomy" id="1437009"/>
    <lineage>
        <taxon>Bacteria</taxon>
        <taxon>Pseudomonadati</taxon>
        <taxon>Pseudomonadota</taxon>
        <taxon>Alphaproteobacteria</taxon>
        <taxon>Hyphomicrobiales</taxon>
        <taxon>Methylopilaceae</taxon>
        <taxon>Chenggangzhangella</taxon>
    </lineage>
</organism>
<keyword evidence="2" id="KW-0479">Metal-binding</keyword>
<sequence>MSGSTRVSFIGGASGPWRVERIEAIAGAALPPVRFVDVVTVEPGAPKPPGEWVLTGATSNTRYTTRIETSALTAKQEPLGRSDATLAALIPIRKSPSWWSLAQDERRSIFEAQSRHIAIGLDYLPAIARRLHHARDLGEPFDFLTWFEFRPEDEADFDALVARLRDIPEWSFVEREVDIRLRRPD</sequence>
<dbReference type="InterPro" id="IPR011008">
    <property type="entry name" value="Dimeric_a/b-barrel"/>
</dbReference>
<gene>
    <name evidence="4" type="ORF">K6K41_13045</name>
</gene>
<name>A0A9E6RII8_9HYPH</name>
<dbReference type="SUPFAM" id="SSF54909">
    <property type="entry name" value="Dimeric alpha+beta barrel"/>
    <property type="match status" value="1"/>
</dbReference>
<dbReference type="GO" id="GO:0046872">
    <property type="term" value="F:metal ion binding"/>
    <property type="evidence" value="ECO:0007669"/>
    <property type="project" value="UniProtKB-KW"/>
</dbReference>
<dbReference type="Pfam" id="PF06778">
    <property type="entry name" value="Chlor_dismutase"/>
    <property type="match status" value="1"/>
</dbReference>
<evidence type="ECO:0000256" key="3">
    <source>
        <dbReference type="ARBA" id="ARBA00023004"/>
    </source>
</evidence>
<dbReference type="GO" id="GO:0020037">
    <property type="term" value="F:heme binding"/>
    <property type="evidence" value="ECO:0007669"/>
    <property type="project" value="InterPro"/>
</dbReference>
<dbReference type="Proteomes" id="UP000825701">
    <property type="component" value="Chromosome"/>
</dbReference>
<dbReference type="InterPro" id="IPR010644">
    <property type="entry name" value="ChdC/CLD"/>
</dbReference>
<evidence type="ECO:0000256" key="2">
    <source>
        <dbReference type="ARBA" id="ARBA00022723"/>
    </source>
</evidence>
<keyword evidence="5" id="KW-1185">Reference proteome</keyword>